<name>A0A0J1D3H3_9BURK</name>
<keyword evidence="1" id="KW-0812">Transmembrane</keyword>
<dbReference type="InterPro" id="IPR025961">
    <property type="entry name" value="Metal_resist"/>
</dbReference>
<dbReference type="EMBL" id="AEJF01000042">
    <property type="protein sequence ID" value="KLU27282.1"/>
    <property type="molecule type" value="Genomic_DNA"/>
</dbReference>
<keyword evidence="1" id="KW-1133">Transmembrane helix</keyword>
<keyword evidence="3" id="KW-1185">Reference proteome</keyword>
<protein>
    <recommendedName>
        <fullName evidence="4">Zinc resistance-associated protein</fullName>
    </recommendedName>
</protein>
<accession>A0A0J1D3H3</accession>
<evidence type="ECO:0000313" key="3">
    <source>
        <dbReference type="Proteomes" id="UP000035963"/>
    </source>
</evidence>
<dbReference type="Proteomes" id="UP000035963">
    <property type="component" value="Unassembled WGS sequence"/>
</dbReference>
<dbReference type="RefSeq" id="WP_047845513.1">
    <property type="nucleotide sequence ID" value="NZ_AEJF01000042.1"/>
</dbReference>
<evidence type="ECO:0000313" key="2">
    <source>
        <dbReference type="EMBL" id="KLU27282.1"/>
    </source>
</evidence>
<reference evidence="2 3" key="1">
    <citation type="journal article" date="2015" name="Genome Announc.">
        <title>Draft Genome Sequence of Burkholderia sp. Strain PML1(12), an Ectomycorrhizosphere-Inhabiting Bacterium with Effective Mineral-Weathering Ability.</title>
        <authorList>
            <person name="Uroz S."/>
            <person name="Oger P."/>
        </authorList>
    </citation>
    <scope>NUCLEOTIDE SEQUENCE [LARGE SCALE GENOMIC DNA]</scope>
    <source>
        <strain evidence="3">PML1(12)</strain>
    </source>
</reference>
<comment type="caution">
    <text evidence="2">The sequence shown here is derived from an EMBL/GenBank/DDBJ whole genome shotgun (WGS) entry which is preliminary data.</text>
</comment>
<dbReference type="Pfam" id="PF13801">
    <property type="entry name" value="Metal_resist"/>
    <property type="match status" value="1"/>
</dbReference>
<keyword evidence="1" id="KW-0472">Membrane</keyword>
<dbReference type="OrthoDB" id="8636739at2"/>
<evidence type="ECO:0000256" key="1">
    <source>
        <dbReference type="SAM" id="Phobius"/>
    </source>
</evidence>
<proteinExistence type="predicted"/>
<evidence type="ECO:0008006" key="4">
    <source>
        <dbReference type="Google" id="ProtNLM"/>
    </source>
</evidence>
<sequence length="157" mass="17223">MTLSTTRLKTVLIVSLVLNVFLLGTIAGGTYRWVAKQKADVVAQQRGLRFAAAELPQARRDQLREALRQTRRDSLPLIINARSGRLDVVQALAAPQFDRAALDAALARTREADMGVRARVEATVADFANTLTPDERLKLVDALQQHGPLHVGPPPKK</sequence>
<gene>
    <name evidence="2" type="ORF">EOS_05065</name>
</gene>
<organism evidence="2 3">
    <name type="scientific">Caballeronia mineralivorans PML1(12)</name>
    <dbReference type="NCBI Taxonomy" id="908627"/>
    <lineage>
        <taxon>Bacteria</taxon>
        <taxon>Pseudomonadati</taxon>
        <taxon>Pseudomonadota</taxon>
        <taxon>Betaproteobacteria</taxon>
        <taxon>Burkholderiales</taxon>
        <taxon>Burkholderiaceae</taxon>
        <taxon>Caballeronia</taxon>
    </lineage>
</organism>
<feature type="transmembrane region" description="Helical" evidence="1">
    <location>
        <begin position="12"/>
        <end position="34"/>
    </location>
</feature>
<dbReference type="PATRIC" id="fig|908627.4.peg.1119"/>
<dbReference type="AlphaFoldDB" id="A0A0J1D3H3"/>